<dbReference type="AlphaFoldDB" id="V9VNE0"/>
<name>V9VNE0_9RHOB</name>
<organism evidence="1 2">
    <name type="scientific">Leisingera methylohalidivorans DSM 14336</name>
    <dbReference type="NCBI Taxonomy" id="999552"/>
    <lineage>
        <taxon>Bacteria</taxon>
        <taxon>Pseudomonadati</taxon>
        <taxon>Pseudomonadota</taxon>
        <taxon>Alphaproteobacteria</taxon>
        <taxon>Rhodobacterales</taxon>
        <taxon>Roseobacteraceae</taxon>
        <taxon>Leisingera</taxon>
    </lineage>
</organism>
<evidence type="ECO:0000313" key="1">
    <source>
        <dbReference type="EMBL" id="AHD00191.1"/>
    </source>
</evidence>
<dbReference type="HOGENOM" id="CLU_181550_0_0_5"/>
<dbReference type="PATRIC" id="fig|999552.6.peg.1031"/>
<dbReference type="Proteomes" id="UP000018780">
    <property type="component" value="Chromosome"/>
</dbReference>
<dbReference type="OrthoDB" id="7861315at2"/>
<dbReference type="KEGG" id="lmd:METH_05155"/>
<keyword evidence="2" id="KW-1185">Reference proteome</keyword>
<evidence type="ECO:0000313" key="2">
    <source>
        <dbReference type="Proteomes" id="UP000018780"/>
    </source>
</evidence>
<gene>
    <name evidence="1" type="ORF">METH_05155</name>
</gene>
<protein>
    <recommendedName>
        <fullName evidence="3">Phosphomannomutase</fullName>
    </recommendedName>
</protein>
<dbReference type="RefSeq" id="WP_024089321.1">
    <property type="nucleotide sequence ID" value="NC_023135.1"/>
</dbReference>
<evidence type="ECO:0008006" key="3">
    <source>
        <dbReference type="Google" id="ProtNLM"/>
    </source>
</evidence>
<dbReference type="EMBL" id="CP006773">
    <property type="protein sequence ID" value="AHD00191.1"/>
    <property type="molecule type" value="Genomic_DNA"/>
</dbReference>
<reference evidence="1 2" key="1">
    <citation type="submission" date="2013-09" db="EMBL/GenBank/DDBJ databases">
        <authorList>
            <consortium name="DOE Joint Genome Institute"/>
            <person name="Klenk H.-P."/>
            <person name="Huntemann M."/>
            <person name="Han J."/>
            <person name="Chen A."/>
            <person name="Kyrpides N."/>
            <person name="Mavromatis K."/>
            <person name="Markowitz V."/>
            <person name="Palaniappan K."/>
            <person name="Ivanova N."/>
            <person name="Schaumberg A."/>
            <person name="Pati A."/>
            <person name="Liolios K."/>
            <person name="Nordberg H.P."/>
            <person name="Cantor M.N."/>
            <person name="Hua S.X."/>
            <person name="Woyke T."/>
        </authorList>
    </citation>
    <scope>NUCLEOTIDE SEQUENCE [LARGE SCALE GENOMIC DNA]</scope>
    <source>
        <strain evidence="1 2">DSM 14336</strain>
    </source>
</reference>
<sequence>MFTIEHEFDSTVITLVDEDGPPLIEDVTINSFAECVTVEQYDARTDSVQKITLSHLQVRDLAAALDLPEGVYRLVGED</sequence>
<dbReference type="STRING" id="999552.METH_05155"/>
<accession>V9VNE0</accession>
<proteinExistence type="predicted"/>